<dbReference type="Pfam" id="PF12770">
    <property type="entry name" value="CHAT"/>
    <property type="match status" value="1"/>
</dbReference>
<organism evidence="2 3">
    <name type="scientific">Rhizoctonia solani</name>
    <dbReference type="NCBI Taxonomy" id="456999"/>
    <lineage>
        <taxon>Eukaryota</taxon>
        <taxon>Fungi</taxon>
        <taxon>Dikarya</taxon>
        <taxon>Basidiomycota</taxon>
        <taxon>Agaricomycotina</taxon>
        <taxon>Agaricomycetes</taxon>
        <taxon>Cantharellales</taxon>
        <taxon>Ceratobasidiaceae</taxon>
        <taxon>Rhizoctonia</taxon>
    </lineage>
</organism>
<feature type="domain" description="CHAT" evidence="1">
    <location>
        <begin position="937"/>
        <end position="1215"/>
    </location>
</feature>
<dbReference type="Proteomes" id="UP000663831">
    <property type="component" value="Unassembled WGS sequence"/>
</dbReference>
<dbReference type="EMBL" id="CAJMWV010000812">
    <property type="protein sequence ID" value="CAE6416080.1"/>
    <property type="molecule type" value="Genomic_DNA"/>
</dbReference>
<name>A0A8H2X5M0_9AGAM</name>
<evidence type="ECO:0000259" key="1">
    <source>
        <dbReference type="Pfam" id="PF12770"/>
    </source>
</evidence>
<protein>
    <recommendedName>
        <fullName evidence="1">CHAT domain-containing protein</fullName>
    </recommendedName>
</protein>
<gene>
    <name evidence="2" type="ORF">RDB_LOCUS27396</name>
</gene>
<evidence type="ECO:0000313" key="2">
    <source>
        <dbReference type="EMBL" id="CAE6416080.1"/>
    </source>
</evidence>
<evidence type="ECO:0000313" key="3">
    <source>
        <dbReference type="Proteomes" id="UP000663831"/>
    </source>
</evidence>
<proteinExistence type="predicted"/>
<accession>A0A8H2X5M0</accession>
<sequence>MDYRALFFENRKSHEHLLQGQNISIIPISVLENACLQLEFAVQSAPDITATLDALIKLSHTYSQLAEAGGPSCMRHIQSAISNVEQAMELYKSSYTVEDAETEARLYDALGGALFQRFIHADNREDCDQAVITRRRSLDFTMPTVPSNIRSMRHYRLALSIMISARGTMRFNYKPTQLLEEAYYLNLEALRFDQTNYMSHLLQGALFMEAACGNSASMLTPGLSVLESTECYNNCVQSYRFVLSQTKCAHTFTSAKLAYLSMELSVVAQFNWAEVFYYFSNVLYNMLLDESESSWIDCRHAVFLINLLRVFSHHREMSSQIHCIVELLHRKVDELLPTTHFERPELHYFFGDFLLMEDIGPIRGRDRRIQDVSPSIWHLREALKLTPDGHPRQGRYLATYVKGLAFSQLAFDRNTKASDMDHMYQETRTLLGALDVIGQQQGFPAGFYTETWSAMRPFIASAGPSVVSIEEVTNLSQHYDEFAQFALSVRDSSLPETYESLLRTACISKSFFIQLYHGNNSSSASESVSNPESKRIDETLEHWEELYSLSECTRDQAFIEFRIGECLLAKARKLAQDYSFLEGFELAAEGLEHMSRSLRVRTPAAIMHDVDDMSILASAYAEHYHLSFLYNLHGGLDQLELAMELFHLSVATAISLCTPAEIIHQILEEWTRFAVKFNHDSALDAYVGQTSVATQLCWVGFDVQTRYEHLLSIGSLAPDASVYACLKDSPALAVEFLETFRSILFSQTLSLRSQQHELRASHPSLASELERIGKAIEMRSFGHRAPLEEFDRFNPDIDRRHQETLDLRTLGEEWDEVVLQIRNVPGYESFLQTPSVESLCQAANNGPVVMIVASEKHEACYAIVIFGPSANDIQSTKLPLTIPKAEELSKRFNTNLFSAHLRKANTGTDYLQHEAGRGVKQKGKVSSECPKLGSYAVLKELWELVMQPVIELVEAHSPASCKDGSLLHIWLIVAGILSSLPLHAAGIYEPDGTTVNRCCVLDRVICSYTPSLSALNRKPPSELLSETKLFAFGGGQGLSAASKEVEAVRSICSPKMTVSVALPQATPEGIKKEMQNAHIVHFACHGTQDLANPLRSRLEFSKSSKIEVEEIMNEPMPNARLAVLLACDQQLTEESLHLAGTMLFAGFYGAVGTLWKMEDKDGPIICEEFYKGLLEGDEKVFQYSKTGEALHRAVRKLKESGAHVLRWASFVHIGR</sequence>
<reference evidence="2" key="1">
    <citation type="submission" date="2021-01" db="EMBL/GenBank/DDBJ databases">
        <authorList>
            <person name="Kaushik A."/>
        </authorList>
    </citation>
    <scope>NUCLEOTIDE SEQUENCE</scope>
    <source>
        <strain evidence="2">AG3-1AP</strain>
    </source>
</reference>
<comment type="caution">
    <text evidence="2">The sequence shown here is derived from an EMBL/GenBank/DDBJ whole genome shotgun (WGS) entry which is preliminary data.</text>
</comment>
<dbReference type="AlphaFoldDB" id="A0A8H2X5M0"/>
<dbReference type="InterPro" id="IPR024983">
    <property type="entry name" value="CHAT_dom"/>
</dbReference>